<dbReference type="OrthoDB" id="7062774at2"/>
<feature type="region of interest" description="Disordered" evidence="1">
    <location>
        <begin position="177"/>
        <end position="215"/>
    </location>
</feature>
<name>A0A0G3G9K9_9GAMM</name>
<evidence type="ECO:0000256" key="2">
    <source>
        <dbReference type="SAM" id="SignalP"/>
    </source>
</evidence>
<evidence type="ECO:0000313" key="5">
    <source>
        <dbReference type="Proteomes" id="UP000064201"/>
    </source>
</evidence>
<sequence length="215" mass="23028">MFRIAVWLALPLAALLAPALLSADVYRWTDDQGNVHFGDRPPEGSRSESVDVREPMRGVPLEGAREILERPVRPRGQPEAEGAYQRVAIARPGDGEGVRANDGNVTAELEIEPALDADAGHRVVWLLDGEAAGEGASTSATFQGLNRGAYTLQARVVDESGQELGASDTIEFNVLRMAIPRSQQQQQRPQQFPSGGAPQAPQAPRAPQPVTPGPN</sequence>
<dbReference type="Proteomes" id="UP000064201">
    <property type="component" value="Chromosome"/>
</dbReference>
<evidence type="ECO:0000256" key="1">
    <source>
        <dbReference type="SAM" id="MobiDB-lite"/>
    </source>
</evidence>
<feature type="compositionally biased region" description="Basic and acidic residues" evidence="1">
    <location>
        <begin position="37"/>
        <end position="53"/>
    </location>
</feature>
<reference evidence="4 5" key="1">
    <citation type="submission" date="2015-04" db="EMBL/GenBank/DDBJ databases">
        <title>Complete Sequence for the Genome of the Thioalkalivibrio versutus D301.</title>
        <authorList>
            <person name="Mu T."/>
            <person name="Zhou J."/>
            <person name="Xu X."/>
        </authorList>
    </citation>
    <scope>NUCLEOTIDE SEQUENCE [LARGE SCALE GENOMIC DNA]</scope>
    <source>
        <strain evidence="4 5">D301</strain>
    </source>
</reference>
<keyword evidence="5" id="KW-1185">Reference proteome</keyword>
<evidence type="ECO:0000259" key="3">
    <source>
        <dbReference type="Pfam" id="PF13511"/>
    </source>
</evidence>
<gene>
    <name evidence="4" type="ORF">TVD_12995</name>
</gene>
<accession>A0A0G3G9K9</accession>
<dbReference type="Gene3D" id="2.60.40.10">
    <property type="entry name" value="Immunoglobulins"/>
    <property type="match status" value="1"/>
</dbReference>
<dbReference type="KEGG" id="tvr:TVD_12995"/>
<evidence type="ECO:0000313" key="4">
    <source>
        <dbReference type="EMBL" id="AKJ96217.1"/>
    </source>
</evidence>
<feature type="compositionally biased region" description="Low complexity" evidence="1">
    <location>
        <begin position="180"/>
        <end position="203"/>
    </location>
</feature>
<dbReference type="Pfam" id="PF13511">
    <property type="entry name" value="DUF4124"/>
    <property type="match status" value="1"/>
</dbReference>
<dbReference type="RefSeq" id="WP_019571578.1">
    <property type="nucleotide sequence ID" value="NZ_CP011367.1"/>
</dbReference>
<dbReference type="PATRIC" id="fig|106634.4.peg.2650"/>
<feature type="signal peptide" evidence="2">
    <location>
        <begin position="1"/>
        <end position="23"/>
    </location>
</feature>
<feature type="chain" id="PRO_5002553849" evidence="2">
    <location>
        <begin position="24"/>
        <end position="215"/>
    </location>
</feature>
<keyword evidence="2" id="KW-0732">Signal</keyword>
<dbReference type="STRING" id="106634.TVD_12995"/>
<dbReference type="EMBL" id="CP011367">
    <property type="protein sequence ID" value="AKJ96217.1"/>
    <property type="molecule type" value="Genomic_DNA"/>
</dbReference>
<protein>
    <submittedName>
        <fullName evidence="4">PKD domain-containing protein</fullName>
    </submittedName>
</protein>
<dbReference type="AlphaFoldDB" id="A0A0G3G9K9"/>
<organism evidence="4 5">
    <name type="scientific">Thioalkalivibrio versutus</name>
    <dbReference type="NCBI Taxonomy" id="106634"/>
    <lineage>
        <taxon>Bacteria</taxon>
        <taxon>Pseudomonadati</taxon>
        <taxon>Pseudomonadota</taxon>
        <taxon>Gammaproteobacteria</taxon>
        <taxon>Chromatiales</taxon>
        <taxon>Ectothiorhodospiraceae</taxon>
        <taxon>Thioalkalivibrio</taxon>
    </lineage>
</organism>
<proteinExistence type="predicted"/>
<dbReference type="InterPro" id="IPR013783">
    <property type="entry name" value="Ig-like_fold"/>
</dbReference>
<dbReference type="InterPro" id="IPR025392">
    <property type="entry name" value="DUF4124"/>
</dbReference>
<feature type="compositionally biased region" description="Pro residues" evidence="1">
    <location>
        <begin position="204"/>
        <end position="215"/>
    </location>
</feature>
<feature type="domain" description="DUF4124" evidence="3">
    <location>
        <begin position="12"/>
        <end position="55"/>
    </location>
</feature>
<feature type="region of interest" description="Disordered" evidence="1">
    <location>
        <begin position="33"/>
        <end position="53"/>
    </location>
</feature>